<dbReference type="GO" id="GO:0004930">
    <property type="term" value="F:G protein-coupled receptor activity"/>
    <property type="evidence" value="ECO:0007669"/>
    <property type="project" value="InterPro"/>
</dbReference>
<keyword evidence="5 6" id="KW-0472">Membrane</keyword>
<dbReference type="Pfam" id="PF00001">
    <property type="entry name" value="7tm_1"/>
    <property type="match status" value="1"/>
</dbReference>
<feature type="non-terminal residue" evidence="8">
    <location>
        <position position="147"/>
    </location>
</feature>
<comment type="similarity">
    <text evidence="2">Belongs to the G-protein coupled receptor 1 family.</text>
</comment>
<dbReference type="Gene3D" id="1.20.1070.10">
    <property type="entry name" value="Rhodopsin 7-helix transmembrane proteins"/>
    <property type="match status" value="1"/>
</dbReference>
<reference evidence="8 9" key="1">
    <citation type="submission" date="2024-05" db="EMBL/GenBank/DDBJ databases">
        <authorList>
            <person name="Wallberg A."/>
        </authorList>
    </citation>
    <scope>NUCLEOTIDE SEQUENCE [LARGE SCALE GENOMIC DNA]</scope>
</reference>
<comment type="caution">
    <text evidence="8">The sequence shown here is derived from an EMBL/GenBank/DDBJ whole genome shotgun (WGS) entry which is preliminary data.</text>
</comment>
<dbReference type="InterPro" id="IPR000276">
    <property type="entry name" value="GPCR_Rhodpsn"/>
</dbReference>
<feature type="non-terminal residue" evidence="8">
    <location>
        <position position="1"/>
    </location>
</feature>
<evidence type="ECO:0000313" key="9">
    <source>
        <dbReference type="Proteomes" id="UP001497623"/>
    </source>
</evidence>
<organism evidence="8 9">
    <name type="scientific">Meganyctiphanes norvegica</name>
    <name type="common">Northern krill</name>
    <name type="synonym">Thysanopoda norvegica</name>
    <dbReference type="NCBI Taxonomy" id="48144"/>
    <lineage>
        <taxon>Eukaryota</taxon>
        <taxon>Metazoa</taxon>
        <taxon>Ecdysozoa</taxon>
        <taxon>Arthropoda</taxon>
        <taxon>Crustacea</taxon>
        <taxon>Multicrustacea</taxon>
        <taxon>Malacostraca</taxon>
        <taxon>Eumalacostraca</taxon>
        <taxon>Eucarida</taxon>
        <taxon>Euphausiacea</taxon>
        <taxon>Euphausiidae</taxon>
        <taxon>Meganyctiphanes</taxon>
    </lineage>
</organism>
<feature type="domain" description="G-protein coupled receptors family 1 profile" evidence="7">
    <location>
        <begin position="1"/>
        <end position="90"/>
    </location>
</feature>
<name>A0AAV2R6R8_MEGNR</name>
<feature type="transmembrane region" description="Helical" evidence="6">
    <location>
        <begin position="57"/>
        <end position="79"/>
    </location>
</feature>
<proteinExistence type="inferred from homology"/>
<comment type="subcellular location">
    <subcellularLocation>
        <location evidence="1">Membrane</location>
    </subcellularLocation>
</comment>
<evidence type="ECO:0000256" key="2">
    <source>
        <dbReference type="ARBA" id="ARBA00010663"/>
    </source>
</evidence>
<protein>
    <recommendedName>
        <fullName evidence="7">G-protein coupled receptors family 1 profile domain-containing protein</fullName>
    </recommendedName>
</protein>
<evidence type="ECO:0000259" key="7">
    <source>
        <dbReference type="PROSITE" id="PS50262"/>
    </source>
</evidence>
<keyword evidence="3 6" id="KW-0812">Transmembrane</keyword>
<dbReference type="EMBL" id="CAXKWB010015523">
    <property type="protein sequence ID" value="CAL4114032.1"/>
    <property type="molecule type" value="Genomic_DNA"/>
</dbReference>
<dbReference type="Proteomes" id="UP001497623">
    <property type="component" value="Unassembled WGS sequence"/>
</dbReference>
<accession>A0AAV2R6R8</accession>
<evidence type="ECO:0000256" key="4">
    <source>
        <dbReference type="ARBA" id="ARBA00022989"/>
    </source>
</evidence>
<evidence type="ECO:0000256" key="1">
    <source>
        <dbReference type="ARBA" id="ARBA00004370"/>
    </source>
</evidence>
<evidence type="ECO:0000313" key="8">
    <source>
        <dbReference type="EMBL" id="CAL4114032.1"/>
    </source>
</evidence>
<evidence type="ECO:0000256" key="5">
    <source>
        <dbReference type="ARBA" id="ARBA00023136"/>
    </source>
</evidence>
<evidence type="ECO:0000256" key="3">
    <source>
        <dbReference type="ARBA" id="ARBA00022692"/>
    </source>
</evidence>
<keyword evidence="4 6" id="KW-1133">Transmembrane helix</keyword>
<gene>
    <name evidence="8" type="ORF">MNOR_LOCUS20250</name>
</gene>
<feature type="transmembrane region" description="Helical" evidence="6">
    <location>
        <begin position="91"/>
        <end position="113"/>
    </location>
</feature>
<evidence type="ECO:0000256" key="6">
    <source>
        <dbReference type="SAM" id="Phobius"/>
    </source>
</evidence>
<keyword evidence="9" id="KW-1185">Reference proteome</keyword>
<dbReference type="PROSITE" id="PS50262">
    <property type="entry name" value="G_PROTEIN_RECEP_F1_2"/>
    <property type="match status" value="1"/>
</dbReference>
<dbReference type="SUPFAM" id="SSF81321">
    <property type="entry name" value="Family A G protein-coupled receptor-like"/>
    <property type="match status" value="1"/>
</dbReference>
<dbReference type="PROSITE" id="PS00237">
    <property type="entry name" value="G_PROTEIN_RECEP_F1_1"/>
    <property type="match status" value="1"/>
</dbReference>
<dbReference type="AlphaFoldDB" id="A0AAV2R6R8"/>
<dbReference type="InterPro" id="IPR017452">
    <property type="entry name" value="GPCR_Rhodpsn_7TM"/>
</dbReference>
<sequence>AYHSNVYMQMMAILDLLQSFAYLPFVFDNEFCLYNSYAYAFYFNHFGWKVLDILNTFNTYVLLFLSYDRFLAIWYPVQFQKVRQQGITKRVLFVGPFLLAPFIPMMCVGEVTLQPNGKWVGLAGTEISATNWTPILKPYILFISCIL</sequence>
<dbReference type="GO" id="GO:0016020">
    <property type="term" value="C:membrane"/>
    <property type="evidence" value="ECO:0007669"/>
    <property type="project" value="UniProtKB-SubCell"/>
</dbReference>